<dbReference type="RefSeq" id="WP_085019658.1">
    <property type="nucleotide sequence ID" value="NZ_BMHD01000001.1"/>
</dbReference>
<dbReference type="STRING" id="1619308.B5808_10000"/>
<dbReference type="AlphaFoldDB" id="A0A1X9LU62"/>
<evidence type="ECO:0000313" key="3">
    <source>
        <dbReference type="Proteomes" id="UP000192775"/>
    </source>
</evidence>
<dbReference type="Pfam" id="PF01882">
    <property type="entry name" value="DUF58"/>
    <property type="match status" value="1"/>
</dbReference>
<organism evidence="2 3">
    <name type="scientific">Cnuibacter physcomitrellae</name>
    <dbReference type="NCBI Taxonomy" id="1619308"/>
    <lineage>
        <taxon>Bacteria</taxon>
        <taxon>Bacillati</taxon>
        <taxon>Actinomycetota</taxon>
        <taxon>Actinomycetes</taxon>
        <taxon>Micrococcales</taxon>
        <taxon>Microbacteriaceae</taxon>
        <taxon>Cnuibacter</taxon>
    </lineage>
</organism>
<dbReference type="Proteomes" id="UP000192775">
    <property type="component" value="Chromosome"/>
</dbReference>
<keyword evidence="3" id="KW-1185">Reference proteome</keyword>
<accession>A0A1X9LU62</accession>
<protein>
    <recommendedName>
        <fullName evidence="1">DUF58 domain-containing protein</fullName>
    </recommendedName>
</protein>
<gene>
    <name evidence="2" type="ORF">B5808_10000</name>
</gene>
<evidence type="ECO:0000313" key="2">
    <source>
        <dbReference type="EMBL" id="ARJ05520.1"/>
    </source>
</evidence>
<dbReference type="KEGG" id="cphy:B5808_10000"/>
<dbReference type="PANTHER" id="PTHR34351">
    <property type="entry name" value="SLR1927 PROTEIN-RELATED"/>
    <property type="match status" value="1"/>
</dbReference>
<dbReference type="InterPro" id="IPR002881">
    <property type="entry name" value="DUF58"/>
</dbReference>
<name>A0A1X9LU62_9MICO</name>
<dbReference type="EMBL" id="CP020715">
    <property type="protein sequence ID" value="ARJ05520.1"/>
    <property type="molecule type" value="Genomic_DNA"/>
</dbReference>
<reference evidence="2 3" key="1">
    <citation type="submission" date="2017-04" db="EMBL/GenBank/DDBJ databases">
        <authorList>
            <person name="Afonso C.L."/>
            <person name="Miller P.J."/>
            <person name="Scott M.A."/>
            <person name="Spackman E."/>
            <person name="Goraichik I."/>
            <person name="Dimitrov K.M."/>
            <person name="Suarez D.L."/>
            <person name="Swayne D.E."/>
        </authorList>
    </citation>
    <scope>NUCLEOTIDE SEQUENCE [LARGE SCALE GENOMIC DNA]</scope>
    <source>
        <strain evidence="3">XA(T)</strain>
    </source>
</reference>
<sequence>MASAADRRRRPTRAPRLTVRGWALLAVAVAAFVATRYFARQEFAYLGCFLLAVVGFGYAWTALRRVQLTVRRRFVPESAPAGEPVDAVLLLQNWGAMRTPAVTWVDPASAPMSSTAPSELPALPGFSARRAGEPEVQRLHYRPDTTRRGAHTVGPLLLTFADPFGMARRSVAVGETDSLVVTPAVYDLARADLRLSTGDGSEQTARRLVGAGEPDVIARRYQPGDSVRKVHWPATARHGELMVKQDDQRNDQDAVVLLDASSFPGDDAASDAFEWAVSGAASVAQHLVAEGFGVRLVGFGERSADAIYVDVAGSQRVAYDLAFATPAGAADPDAFRAAVGDASLTSPDAPPVFAFVADRPGAEQGLQSLAAMSSHPVAFVVRSDADLEVGRAGGAGSEVGTSLRRAGWTVVDVDPDEAVPSVWRALGEARGLA</sequence>
<proteinExistence type="predicted"/>
<feature type="domain" description="DUF58" evidence="1">
    <location>
        <begin position="218"/>
        <end position="307"/>
    </location>
</feature>
<dbReference type="PANTHER" id="PTHR34351:SF1">
    <property type="entry name" value="SLR1927 PROTEIN"/>
    <property type="match status" value="1"/>
</dbReference>
<evidence type="ECO:0000259" key="1">
    <source>
        <dbReference type="Pfam" id="PF01882"/>
    </source>
</evidence>